<gene>
    <name evidence="1" type="ORF">SAMN05444920_1149</name>
</gene>
<dbReference type="RefSeq" id="WP_103960926.1">
    <property type="nucleotide sequence ID" value="NZ_FNVT01000014.1"/>
</dbReference>
<proteinExistence type="predicted"/>
<evidence type="ECO:0000313" key="2">
    <source>
        <dbReference type="Proteomes" id="UP000236732"/>
    </source>
</evidence>
<accession>A0A1H6EQP5</accession>
<name>A0A1H6EQP5_9ACTN</name>
<organism evidence="1 2">
    <name type="scientific">Nonomuraea solani</name>
    <dbReference type="NCBI Taxonomy" id="1144553"/>
    <lineage>
        <taxon>Bacteria</taxon>
        <taxon>Bacillati</taxon>
        <taxon>Actinomycetota</taxon>
        <taxon>Actinomycetes</taxon>
        <taxon>Streptosporangiales</taxon>
        <taxon>Streptosporangiaceae</taxon>
        <taxon>Nonomuraea</taxon>
    </lineage>
</organism>
<evidence type="ECO:0000313" key="1">
    <source>
        <dbReference type="EMBL" id="SEG99733.1"/>
    </source>
</evidence>
<protein>
    <submittedName>
        <fullName evidence="1">Uncharacterized protein</fullName>
    </submittedName>
</protein>
<dbReference type="EMBL" id="FNVT01000014">
    <property type="protein sequence ID" value="SEG99733.1"/>
    <property type="molecule type" value="Genomic_DNA"/>
</dbReference>
<dbReference type="Proteomes" id="UP000236732">
    <property type="component" value="Unassembled WGS sequence"/>
</dbReference>
<dbReference type="AlphaFoldDB" id="A0A1H6EQP5"/>
<dbReference type="OrthoDB" id="6204818at2"/>
<sequence length="166" mass="18548">MAVIATGALVDDNGRLLACTAPWFSGGASDPLPPKEDPRRRTFNLDMVVSGWAALFVIYPWIPRAFDLNLLLTGADKAWTDKLGAWHEFGEDLLPAYECRACVKLGVKNLQDPAKAIAEAYQRVCVDLRTMTEVGLYGYHAVPPQHRLWIWASDLEQARKDLPLVR</sequence>
<keyword evidence="2" id="KW-1185">Reference proteome</keyword>
<reference evidence="1 2" key="1">
    <citation type="submission" date="2016-10" db="EMBL/GenBank/DDBJ databases">
        <authorList>
            <person name="de Groot N.N."/>
        </authorList>
    </citation>
    <scope>NUCLEOTIDE SEQUENCE [LARGE SCALE GENOMIC DNA]</scope>
    <source>
        <strain evidence="1 2">CGMCC 4.7037</strain>
    </source>
</reference>